<dbReference type="GO" id="GO:0000287">
    <property type="term" value="F:magnesium ion binding"/>
    <property type="evidence" value="ECO:0007669"/>
    <property type="project" value="InterPro"/>
</dbReference>
<organism evidence="12 13">
    <name type="scientific">Natronocalculus amylovorans</name>
    <dbReference type="NCBI Taxonomy" id="2917812"/>
    <lineage>
        <taxon>Archaea</taxon>
        <taxon>Methanobacteriati</taxon>
        <taxon>Methanobacteriota</taxon>
        <taxon>Stenosarchaea group</taxon>
        <taxon>Halobacteria</taxon>
        <taxon>Halobacteriales</taxon>
        <taxon>Haloferacaceae</taxon>
        <taxon>Natronocalculus</taxon>
    </lineage>
</organism>
<evidence type="ECO:0000256" key="1">
    <source>
        <dbReference type="ARBA" id="ARBA00001946"/>
    </source>
</evidence>
<protein>
    <submittedName>
        <fullName evidence="12">Phosphoglucosamine mutase</fullName>
        <ecNumber evidence="12">5.4.2.10</ecNumber>
    </submittedName>
</protein>
<dbReference type="Gene3D" id="3.30.310.50">
    <property type="entry name" value="Alpha-D-phosphohexomutase, C-terminal domain"/>
    <property type="match status" value="1"/>
</dbReference>
<dbReference type="Gene3D" id="3.40.120.10">
    <property type="entry name" value="Alpha-D-Glucose-1,6-Bisphosphate, subunit A, domain 3"/>
    <property type="match status" value="3"/>
</dbReference>
<keyword evidence="4 7" id="KW-0479">Metal-binding</keyword>
<dbReference type="PRINTS" id="PR00509">
    <property type="entry name" value="PGMPMM"/>
</dbReference>
<feature type="domain" description="Alpha-D-phosphohexomutase alpha/beta/alpha" evidence="9">
    <location>
        <begin position="2"/>
        <end position="127"/>
    </location>
</feature>
<evidence type="ECO:0000256" key="4">
    <source>
        <dbReference type="ARBA" id="ARBA00022723"/>
    </source>
</evidence>
<dbReference type="InterPro" id="IPR005845">
    <property type="entry name" value="A-D-PHexomutase_a/b/a-II"/>
</dbReference>
<keyword evidence="13" id="KW-1185">Reference proteome</keyword>
<evidence type="ECO:0000313" key="12">
    <source>
        <dbReference type="EMBL" id="MCL9817224.1"/>
    </source>
</evidence>
<dbReference type="SUPFAM" id="SSF55957">
    <property type="entry name" value="Phosphoglucomutase, C-terminal domain"/>
    <property type="match status" value="1"/>
</dbReference>
<feature type="domain" description="Alpha-D-phosphohexomutase alpha/beta/alpha" evidence="10">
    <location>
        <begin position="147"/>
        <end position="246"/>
    </location>
</feature>
<evidence type="ECO:0000259" key="11">
    <source>
        <dbReference type="Pfam" id="PF02880"/>
    </source>
</evidence>
<comment type="cofactor">
    <cofactor evidence="1">
        <name>Mg(2+)</name>
        <dbReference type="ChEBI" id="CHEBI:18420"/>
    </cofactor>
</comment>
<evidence type="ECO:0000259" key="8">
    <source>
        <dbReference type="Pfam" id="PF00408"/>
    </source>
</evidence>
<dbReference type="NCBIfam" id="TIGR03990">
    <property type="entry name" value="Arch_GlmM"/>
    <property type="match status" value="1"/>
</dbReference>
<dbReference type="InterPro" id="IPR005843">
    <property type="entry name" value="A-D-PHexomutase_C"/>
</dbReference>
<dbReference type="Proteomes" id="UP001203207">
    <property type="component" value="Unassembled WGS sequence"/>
</dbReference>
<dbReference type="EC" id="5.4.2.10" evidence="12"/>
<dbReference type="Pfam" id="PF02879">
    <property type="entry name" value="PGM_PMM_II"/>
    <property type="match status" value="1"/>
</dbReference>
<dbReference type="PROSITE" id="PS00710">
    <property type="entry name" value="PGM_PMM"/>
    <property type="match status" value="1"/>
</dbReference>
<dbReference type="Pfam" id="PF02878">
    <property type="entry name" value="PGM_PMM_I"/>
    <property type="match status" value="1"/>
</dbReference>
<dbReference type="InterPro" id="IPR005846">
    <property type="entry name" value="A-D-PHexomutase_a/b/a-III"/>
</dbReference>
<dbReference type="GO" id="GO:0005975">
    <property type="term" value="P:carbohydrate metabolic process"/>
    <property type="evidence" value="ECO:0007669"/>
    <property type="project" value="InterPro"/>
</dbReference>
<dbReference type="InterPro" id="IPR005844">
    <property type="entry name" value="A-D-PHexomutase_a/b/a-I"/>
</dbReference>
<keyword evidence="6 12" id="KW-0413">Isomerase</keyword>
<dbReference type="PANTHER" id="PTHR43771">
    <property type="entry name" value="PHOSPHOMANNOMUTASE"/>
    <property type="match status" value="1"/>
</dbReference>
<dbReference type="Pfam" id="PF00408">
    <property type="entry name" value="PGM_PMM_IV"/>
    <property type="match status" value="1"/>
</dbReference>
<accession>A0AAE3FXN6</accession>
<evidence type="ECO:0000313" key="13">
    <source>
        <dbReference type="Proteomes" id="UP001203207"/>
    </source>
</evidence>
<feature type="domain" description="Alpha-D-phosphohexomutase C-terminal" evidence="8">
    <location>
        <begin position="365"/>
        <end position="431"/>
    </location>
</feature>
<dbReference type="InterPro" id="IPR036900">
    <property type="entry name" value="A-D-PHexomutase_C_sf"/>
</dbReference>
<evidence type="ECO:0000256" key="3">
    <source>
        <dbReference type="ARBA" id="ARBA00022553"/>
    </source>
</evidence>
<proteinExistence type="inferred from homology"/>
<dbReference type="GO" id="GO:0008966">
    <property type="term" value="F:phosphoglucosamine mutase activity"/>
    <property type="evidence" value="ECO:0007669"/>
    <property type="project" value="UniProtKB-EC"/>
</dbReference>
<dbReference type="RefSeq" id="WP_174653671.1">
    <property type="nucleotide sequence ID" value="NZ_JAKRVX010000003.1"/>
</dbReference>
<sequence>MFGTSGVRGPVGTDVTASLALDIGRAVGATADRVVLGRDARDSGRALLSALEAGLVESGTDCIKLGTVATPTLARAIARHDASAGIIVTASHNPPEDNGIKLWTPSGQAFDTTAQNAIEARIETSSFDLTSWDEHGSVTHDTSATDAHTDALTSYIDAANADLSDLSVVIDLGNGMGQVTADALFQAGADVETLNGQPDGRFPGRPSEPTAKTTATLQAHVRATDADLGIAHDGDADRMMAVTDTGDFVAGDLLLATFAREIASDGDRVAAPVDTSLAVDDALSAIGASVVRTRVGDVYVAEKTREPDVSFGGEPSGAWIFPEQTYCPDGPLAAVTLAVLAATQPLSERLASIDTYPILRDSIEVANKYDVMETIVKTVKSRYDDVTTIDGVRVGVADGWFLIRASGTQPIIRLTAESRDGDRTVEILEEARSILDSTME</sequence>
<feature type="domain" description="Alpha-D-phosphohexomutase alpha/beta/alpha" evidence="11">
    <location>
        <begin position="251"/>
        <end position="354"/>
    </location>
</feature>
<comment type="caution">
    <text evidence="12">The sequence shown here is derived from an EMBL/GenBank/DDBJ whole genome shotgun (WGS) entry which is preliminary data.</text>
</comment>
<dbReference type="InterPro" id="IPR016066">
    <property type="entry name" value="A-D-PHexomutase_CS"/>
</dbReference>
<gene>
    <name evidence="12" type="primary">glmM</name>
    <name evidence="12" type="ORF">AArcSt2_09730</name>
</gene>
<evidence type="ECO:0000259" key="9">
    <source>
        <dbReference type="Pfam" id="PF02878"/>
    </source>
</evidence>
<reference evidence="12" key="2">
    <citation type="submission" date="2022-02" db="EMBL/GenBank/DDBJ databases">
        <authorList>
            <person name="Elcheninov A.G."/>
            <person name="Sorokin D.Y."/>
            <person name="Kublanov I.V."/>
        </authorList>
    </citation>
    <scope>NUCLEOTIDE SEQUENCE</scope>
    <source>
        <strain evidence="12">AArc-St2</strain>
    </source>
</reference>
<dbReference type="Pfam" id="PF02880">
    <property type="entry name" value="PGM_PMM_III"/>
    <property type="match status" value="1"/>
</dbReference>
<evidence type="ECO:0000256" key="6">
    <source>
        <dbReference type="ARBA" id="ARBA00023235"/>
    </source>
</evidence>
<dbReference type="CDD" id="cd03087">
    <property type="entry name" value="PGM_like1"/>
    <property type="match status" value="1"/>
</dbReference>
<evidence type="ECO:0000256" key="2">
    <source>
        <dbReference type="ARBA" id="ARBA00010231"/>
    </source>
</evidence>
<evidence type="ECO:0000256" key="5">
    <source>
        <dbReference type="ARBA" id="ARBA00022842"/>
    </source>
</evidence>
<keyword evidence="5 7" id="KW-0460">Magnesium</keyword>
<dbReference type="InterPro" id="IPR024086">
    <property type="entry name" value="GlmM_arc-type"/>
</dbReference>
<dbReference type="PANTHER" id="PTHR43771:SF1">
    <property type="entry name" value="PHOSPHOMANNOMUTASE"/>
    <property type="match status" value="1"/>
</dbReference>
<name>A0AAE3FXN6_9EURY</name>
<dbReference type="AlphaFoldDB" id="A0AAE3FXN6"/>
<dbReference type="SUPFAM" id="SSF53738">
    <property type="entry name" value="Phosphoglucomutase, first 3 domains"/>
    <property type="match status" value="3"/>
</dbReference>
<dbReference type="EMBL" id="JAKRVX010000003">
    <property type="protein sequence ID" value="MCL9817224.1"/>
    <property type="molecule type" value="Genomic_DNA"/>
</dbReference>
<keyword evidence="3" id="KW-0597">Phosphoprotein</keyword>
<reference evidence="12" key="1">
    <citation type="journal article" date="2022" name="Syst. Appl. Microbiol.">
        <title>Natronocalculus amylovorans gen. nov., sp. nov., and Natranaeroarchaeum aerophilus sp. nov., dominant culturable amylolytic natronoarchaea from hypersaline soda lakes in southwestern Siberia.</title>
        <authorList>
            <person name="Sorokin D.Y."/>
            <person name="Elcheninov A.G."/>
            <person name="Khizhniak T.V."/>
            <person name="Koenen M."/>
            <person name="Bale N.J."/>
            <person name="Damste J.S.S."/>
            <person name="Kublanov I.V."/>
        </authorList>
    </citation>
    <scope>NUCLEOTIDE SEQUENCE</scope>
    <source>
        <strain evidence="12">AArc-St2</strain>
    </source>
</reference>
<dbReference type="InterPro" id="IPR016055">
    <property type="entry name" value="A-D-PHexomutase_a/b/a-I/II/III"/>
</dbReference>
<evidence type="ECO:0000256" key="7">
    <source>
        <dbReference type="RuleBase" id="RU004326"/>
    </source>
</evidence>
<evidence type="ECO:0000259" key="10">
    <source>
        <dbReference type="Pfam" id="PF02879"/>
    </source>
</evidence>
<dbReference type="InterPro" id="IPR005841">
    <property type="entry name" value="Alpha-D-phosphohexomutase_SF"/>
</dbReference>
<comment type="similarity">
    <text evidence="2 7">Belongs to the phosphohexose mutase family.</text>
</comment>